<organism evidence="2">
    <name type="scientific">Steinernema carpocapsae</name>
    <name type="common">Entomopathogenic nematode</name>
    <dbReference type="NCBI Taxonomy" id="34508"/>
    <lineage>
        <taxon>Eukaryota</taxon>
        <taxon>Metazoa</taxon>
        <taxon>Ecdysozoa</taxon>
        <taxon>Nematoda</taxon>
        <taxon>Chromadorea</taxon>
        <taxon>Rhabditida</taxon>
        <taxon>Tylenchina</taxon>
        <taxon>Panagrolaimomorpha</taxon>
        <taxon>Strongyloidoidea</taxon>
        <taxon>Steinernematidae</taxon>
        <taxon>Steinernema</taxon>
    </lineage>
</organism>
<sequence length="98" mass="11276">MESAESREGFGTQSSAIFHERNEKDKSVFGDPWEGSRECKTVLGAELWEGADSRRRGTNKQTNRICVTAKGEYKTRTRATVKVNYNWRFEVREDGKRA</sequence>
<feature type="region of interest" description="Disordered" evidence="1">
    <location>
        <begin position="1"/>
        <end position="32"/>
    </location>
</feature>
<protein>
    <submittedName>
        <fullName evidence="2">Uncharacterized protein</fullName>
    </submittedName>
</protein>
<dbReference type="AlphaFoldDB" id="A0A4U5NEJ6"/>
<evidence type="ECO:0000313" key="2">
    <source>
        <dbReference type="EMBL" id="TKR81338.1"/>
    </source>
</evidence>
<reference evidence="2" key="2">
    <citation type="journal article" date="2015" name="Genome Biol.">
        <title>Comparative genomics of Steinernema reveals deeply conserved gene regulatory networks.</title>
        <authorList>
            <person name="Dillman A.R."/>
            <person name="Macchietto M."/>
            <person name="Porter C.F."/>
            <person name="Rogers A."/>
            <person name="Williams B."/>
            <person name="Antoshechkin I."/>
            <person name="Lee M.M."/>
            <person name="Goodwin Z."/>
            <person name="Lu X."/>
            <person name="Lewis E.E."/>
            <person name="Goodrich-Blair H."/>
            <person name="Stock S.P."/>
            <person name="Adams B.J."/>
            <person name="Sternberg P.W."/>
            <person name="Mortazavi A."/>
        </authorList>
    </citation>
    <scope>NUCLEOTIDE SEQUENCE [LARGE SCALE GENOMIC DNA]</scope>
    <source>
        <strain evidence="2">ALL</strain>
    </source>
</reference>
<dbReference type="EMBL" id="AZBU02000004">
    <property type="protein sequence ID" value="TKR81338.1"/>
    <property type="molecule type" value="Genomic_DNA"/>
</dbReference>
<reference evidence="2" key="1">
    <citation type="submission" date="2013-11" db="EMBL/GenBank/DDBJ databases">
        <authorList>
            <person name="Sternberg P."/>
            <person name="Dillman A."/>
            <person name="Macchietto M."/>
        </authorList>
    </citation>
    <scope>NUCLEOTIDE SEQUENCE</scope>
    <source>
        <strain evidence="2">ALL</strain>
    </source>
</reference>
<comment type="caution">
    <text evidence="2">The sequence shown here is derived from an EMBL/GenBank/DDBJ whole genome shotgun (WGS) entry which is preliminary data.</text>
</comment>
<name>A0A4U5NEJ6_STECR</name>
<feature type="compositionally biased region" description="Basic and acidic residues" evidence="1">
    <location>
        <begin position="18"/>
        <end position="32"/>
    </location>
</feature>
<reference evidence="2" key="3">
    <citation type="journal article" date="2019" name="G3 (Bethesda)">
        <title>Hybrid Assembly of the Genome of the Entomopathogenic Nematode Steinernema carpocapsae Identifies the X-Chromosome.</title>
        <authorList>
            <person name="Serra L."/>
            <person name="Macchietto M."/>
            <person name="Macias-Munoz A."/>
            <person name="McGill C.J."/>
            <person name="Rodriguez I.M."/>
            <person name="Rodriguez B."/>
            <person name="Murad R."/>
            <person name="Mortazavi A."/>
        </authorList>
    </citation>
    <scope>NUCLEOTIDE SEQUENCE</scope>
    <source>
        <strain evidence="2">ALL</strain>
    </source>
</reference>
<accession>A0A4U5NEJ6</accession>
<proteinExistence type="predicted"/>
<evidence type="ECO:0000256" key="1">
    <source>
        <dbReference type="SAM" id="MobiDB-lite"/>
    </source>
</evidence>
<gene>
    <name evidence="2" type="ORF">L596_015221</name>
</gene>